<keyword evidence="12 25" id="KW-0443">Lipid metabolism</keyword>
<dbReference type="InterPro" id="IPR022284">
    <property type="entry name" value="GPAT/DHAPAT"/>
</dbReference>
<comment type="catalytic activity">
    <reaction evidence="23">
        <text>sn-glycerol 3-phosphate + (9Z)-octadecenoyl-CoA = 1-(9Z-octadecenoyl)-sn-glycero-3-phosphate + CoA</text>
        <dbReference type="Rhea" id="RHEA:37199"/>
        <dbReference type="ChEBI" id="CHEBI:57287"/>
        <dbReference type="ChEBI" id="CHEBI:57387"/>
        <dbReference type="ChEBI" id="CHEBI:57597"/>
        <dbReference type="ChEBI" id="CHEBI:74544"/>
    </reaction>
    <physiologicalReaction direction="left-to-right" evidence="23">
        <dbReference type="Rhea" id="RHEA:37200"/>
    </physiologicalReaction>
</comment>
<evidence type="ECO:0000256" key="1">
    <source>
        <dbReference type="ARBA" id="ARBA00004450"/>
    </source>
</evidence>
<dbReference type="PANTHER" id="PTHR12563">
    <property type="entry name" value="GLYCEROL-3-PHOSPHATE ACYLTRANSFERASE"/>
    <property type="match status" value="1"/>
</dbReference>
<dbReference type="CDD" id="cd07993">
    <property type="entry name" value="LPLAT_DHAPAT-like"/>
    <property type="match status" value="1"/>
</dbReference>
<feature type="compositionally biased region" description="Acidic residues" evidence="26">
    <location>
        <begin position="641"/>
        <end position="650"/>
    </location>
</feature>
<dbReference type="SMART" id="SM00563">
    <property type="entry name" value="PlsC"/>
    <property type="match status" value="1"/>
</dbReference>
<comment type="catalytic activity">
    <reaction evidence="21">
        <text>sn-glycerol 3-phosphate + hexadecanoyl-CoA = 1-hexadecanoyl-sn-glycero-3-phosphate + CoA</text>
        <dbReference type="Rhea" id="RHEA:35723"/>
        <dbReference type="ChEBI" id="CHEBI:57287"/>
        <dbReference type="ChEBI" id="CHEBI:57379"/>
        <dbReference type="ChEBI" id="CHEBI:57518"/>
        <dbReference type="ChEBI" id="CHEBI:57597"/>
    </reaction>
    <physiologicalReaction direction="left-to-right" evidence="21">
        <dbReference type="Rhea" id="RHEA:35724"/>
    </physiologicalReaction>
</comment>
<evidence type="ECO:0000256" key="18">
    <source>
        <dbReference type="ARBA" id="ARBA00023335"/>
    </source>
</evidence>
<evidence type="ECO:0000256" key="17">
    <source>
        <dbReference type="ARBA" id="ARBA00023315"/>
    </source>
</evidence>
<dbReference type="Ensembl" id="ENSSMAT00000054416.1">
    <property type="protein sequence ID" value="ENSSMAP00000048056.1"/>
    <property type="gene ID" value="ENSSMAG00000020072.2"/>
</dbReference>
<keyword evidence="9 25" id="KW-0808">Transferase</keyword>
<dbReference type="GO" id="GO:0019432">
    <property type="term" value="P:triglyceride biosynthetic process"/>
    <property type="evidence" value="ECO:0007669"/>
    <property type="project" value="TreeGrafter"/>
</dbReference>
<keyword evidence="17 25" id="KW-0012">Acyltransferase</keyword>
<keyword evidence="16 25" id="KW-1208">Phospholipid metabolism</keyword>
<comment type="catalytic activity">
    <reaction evidence="19">
        <text>(9Z,12Z)-octadecadienoyl-CoA + sn-glycerol 3-phosphate = 1-(9Z,12Z)-octadecadienoyl-sn-glycero-3-phosphate + CoA</text>
        <dbReference type="Rhea" id="RHEA:37203"/>
        <dbReference type="ChEBI" id="CHEBI:57287"/>
        <dbReference type="ChEBI" id="CHEBI:57383"/>
        <dbReference type="ChEBI" id="CHEBI:57597"/>
        <dbReference type="ChEBI" id="CHEBI:74547"/>
    </reaction>
    <physiologicalReaction direction="left-to-right" evidence="19">
        <dbReference type="Rhea" id="RHEA:37204"/>
    </physiologicalReaction>
</comment>
<dbReference type="GO" id="GO:0016024">
    <property type="term" value="P:CDP-diacylglycerol biosynthetic process"/>
    <property type="evidence" value="ECO:0007669"/>
    <property type="project" value="UniProtKB-UniRule"/>
</dbReference>
<dbReference type="EC" id="2.3.1.15" evidence="5 25"/>
<comment type="similarity">
    <text evidence="4 25">Belongs to the GPAT/DAPAT family.</text>
</comment>
<evidence type="ECO:0000256" key="19">
    <source>
        <dbReference type="ARBA" id="ARBA00023344"/>
    </source>
</evidence>
<evidence type="ECO:0000256" key="13">
    <source>
        <dbReference type="ARBA" id="ARBA00023128"/>
    </source>
</evidence>
<dbReference type="AlphaFoldDB" id="A0A8D3CL98"/>
<dbReference type="GO" id="GO:0006631">
    <property type="term" value="P:fatty acid metabolic process"/>
    <property type="evidence" value="ECO:0007669"/>
    <property type="project" value="TreeGrafter"/>
</dbReference>
<evidence type="ECO:0000256" key="16">
    <source>
        <dbReference type="ARBA" id="ARBA00023264"/>
    </source>
</evidence>
<dbReference type="Pfam" id="PF19277">
    <property type="entry name" value="GPAT_C"/>
    <property type="match status" value="1"/>
</dbReference>
<evidence type="ECO:0000256" key="6">
    <source>
        <dbReference type="ARBA" id="ARBA00017577"/>
    </source>
</evidence>
<evidence type="ECO:0000256" key="4">
    <source>
        <dbReference type="ARBA" id="ARBA00007937"/>
    </source>
</evidence>
<dbReference type="InterPro" id="IPR045520">
    <property type="entry name" value="GPAT/DHAPAT_C"/>
</dbReference>
<comment type="subcellular location">
    <subcellularLocation>
        <location evidence="1">Mitochondrion outer membrane</location>
        <topology evidence="1">Peripheral membrane protein</topology>
    </subcellularLocation>
</comment>
<keyword evidence="13 25" id="KW-0496">Mitochondrion</keyword>
<dbReference type="GO" id="GO:0004366">
    <property type="term" value="F:glycerol-3-phosphate O-acyltransferase activity"/>
    <property type="evidence" value="ECO:0007669"/>
    <property type="project" value="UniProtKB-UniRule"/>
</dbReference>
<dbReference type="InterPro" id="IPR041728">
    <property type="entry name" value="GPAT/DHAPAT_LPLAT"/>
</dbReference>
<dbReference type="UniPathway" id="UPA00557">
    <property type="reaction ID" value="UER00612"/>
</dbReference>
<evidence type="ECO:0000256" key="2">
    <source>
        <dbReference type="ARBA" id="ARBA00004765"/>
    </source>
</evidence>
<keyword evidence="7 25" id="KW-0444">Lipid biosynthesis</keyword>
<evidence type="ECO:0000256" key="11">
    <source>
        <dbReference type="ARBA" id="ARBA00022990"/>
    </source>
</evidence>
<dbReference type="SUPFAM" id="SSF69593">
    <property type="entry name" value="Glycerol-3-phosphate (1)-acyltransferase"/>
    <property type="match status" value="1"/>
</dbReference>
<gene>
    <name evidence="28" type="primary">gpam</name>
</gene>
<evidence type="ECO:0000313" key="28">
    <source>
        <dbReference type="Ensembl" id="ENSSMAP00000048056.1"/>
    </source>
</evidence>
<keyword evidence="15 25" id="KW-0594">Phospholipid biosynthesis</keyword>
<evidence type="ECO:0000256" key="8">
    <source>
        <dbReference type="ARBA" id="ARBA00022553"/>
    </source>
</evidence>
<feature type="domain" description="Phospholipid/glycerol acyltransferase" evidence="27">
    <location>
        <begin position="239"/>
        <end position="372"/>
    </location>
</feature>
<reference evidence="28" key="2">
    <citation type="submission" date="2025-08" db="UniProtKB">
        <authorList>
            <consortium name="Ensembl"/>
        </authorList>
    </citation>
    <scope>IDENTIFICATION</scope>
</reference>
<dbReference type="GeneTree" id="ENSGT00520000055570"/>
<keyword evidence="14 25" id="KW-0472">Membrane</keyword>
<evidence type="ECO:0000256" key="24">
    <source>
        <dbReference type="ARBA" id="ARBA00049585"/>
    </source>
</evidence>
<comment type="pathway">
    <text evidence="3">Lipid metabolism.</text>
</comment>
<evidence type="ECO:0000256" key="10">
    <source>
        <dbReference type="ARBA" id="ARBA00022787"/>
    </source>
</evidence>
<proteinExistence type="inferred from homology"/>
<evidence type="ECO:0000256" key="9">
    <source>
        <dbReference type="ARBA" id="ARBA00022679"/>
    </source>
</evidence>
<comment type="catalytic activity">
    <reaction evidence="22">
        <text>sn-glycerol 3-phosphate + octadecanoyl-CoA = 1-octadecanoyl-sn-glycero-3-phosphate + CoA</text>
        <dbReference type="Rhea" id="RHEA:37195"/>
        <dbReference type="ChEBI" id="CHEBI:57287"/>
        <dbReference type="ChEBI" id="CHEBI:57394"/>
        <dbReference type="ChEBI" id="CHEBI:57597"/>
        <dbReference type="ChEBI" id="CHEBI:74565"/>
    </reaction>
    <physiologicalReaction direction="left-to-right" evidence="22">
        <dbReference type="Rhea" id="RHEA:37196"/>
    </physiologicalReaction>
</comment>
<keyword evidence="11" id="KW-0007">Acetylation</keyword>
<dbReference type="InterPro" id="IPR028354">
    <property type="entry name" value="GPAT_PlsB"/>
</dbReference>
<dbReference type="Pfam" id="PF01553">
    <property type="entry name" value="Acyltransferase"/>
    <property type="match status" value="1"/>
</dbReference>
<evidence type="ECO:0000259" key="27">
    <source>
        <dbReference type="SMART" id="SM00563"/>
    </source>
</evidence>
<dbReference type="InterPro" id="IPR002123">
    <property type="entry name" value="Plipid/glycerol_acylTrfase"/>
</dbReference>
<comment type="catalytic activity">
    <reaction evidence="25">
        <text>sn-glycerol 3-phosphate + an acyl-CoA = a 1-acyl-sn-glycero-3-phosphate + CoA</text>
        <dbReference type="Rhea" id="RHEA:15325"/>
        <dbReference type="ChEBI" id="CHEBI:57287"/>
        <dbReference type="ChEBI" id="CHEBI:57597"/>
        <dbReference type="ChEBI" id="CHEBI:57970"/>
        <dbReference type="ChEBI" id="CHEBI:58342"/>
        <dbReference type="EC" id="2.3.1.15"/>
    </reaction>
</comment>
<evidence type="ECO:0000256" key="22">
    <source>
        <dbReference type="ARBA" id="ARBA00048408"/>
    </source>
</evidence>
<evidence type="ECO:0000313" key="29">
    <source>
        <dbReference type="Proteomes" id="UP000694558"/>
    </source>
</evidence>
<sequence length="755" mass="85703">MLKYFQQVRLELKNSIIYSTSTVKYPCLSAPFLCVMCFSSTFNDFCLKDRSTSPSVLRCVASTWKEGLLNRKRPFVGRCCHSCTPQSWERLFNTSIPSLGLRNVIYINETHTRQRGWLARRLSYVLFVMERDVNKDMFTRNVVDNVLNNSSVESAIVTVATDLDAAASQPGQEHKAVSKVKQKARAFLQEMVANISPAFIRLTGWVLLRLFNGFFWSIQIHKGQLEMVKKAATEQNVPMVFLPVHKSHIDYLLITLILFCHNIKAPHIAAGNNLSIPILSTLIRKLGGFFIRRKMEDMGDGKKDVLYRSLLHAYTEELLRQQQFLEVYLEGTRSRSGKPSTARAGMLSIVVDAVHTGSIPDVLVVPVGISYDRIIEGNYNSEQLGKPKKNESLWGIACGVFRMLRKNYGCVRVDFNQPFSLKEYLGTQRSRHIPPPESLEHTLMPIIISSSAIMSTHIVACLLLYRHRQGVVLSKLVEDFFNMKEEILSRDFDLGFSGNSEDVVMRALHLLGNCVNVTSSANRNGEFTIAPSQTVPALFELNFYSNGLFHVFISDAIIGTPCSLLLSQERLIRKAAGFSHFLINEVTVAPPCQTIYQVLHDAVTRLIQYGVLYVAEEELSPSPTEEPWSKKFPEPLSWRSDEEDEDSDFGEEQRDRYLKVSVSAEHQDFFIFLQQLISPVLEAYSGAAIFVHSLTQPMAESDYTQRLFRYLLTRTERGVAERRENKVTTLQLSSTFLPQANRNKLLQYILGFALL</sequence>
<evidence type="ECO:0000256" key="21">
    <source>
        <dbReference type="ARBA" id="ARBA00047573"/>
    </source>
</evidence>
<comment type="catalytic activity">
    <reaction evidence="20">
        <text>1-acyl-sn-glycero-3-phospho-(1'-sn-glycerol) + an acyl-CoA = a 1,2-diacyl-sn-glycero-3-phospho-(1'-sn-glycerol) + CoA</text>
        <dbReference type="Rhea" id="RHEA:33203"/>
        <dbReference type="ChEBI" id="CHEBI:57287"/>
        <dbReference type="ChEBI" id="CHEBI:58342"/>
        <dbReference type="ChEBI" id="CHEBI:64716"/>
        <dbReference type="ChEBI" id="CHEBI:64840"/>
    </reaction>
    <physiologicalReaction direction="left-to-right" evidence="20">
        <dbReference type="Rhea" id="RHEA:33204"/>
    </physiologicalReaction>
</comment>
<evidence type="ECO:0000256" key="7">
    <source>
        <dbReference type="ARBA" id="ARBA00022516"/>
    </source>
</evidence>
<organism evidence="28 29">
    <name type="scientific">Scophthalmus maximus</name>
    <name type="common">Turbot</name>
    <name type="synonym">Psetta maxima</name>
    <dbReference type="NCBI Taxonomy" id="52904"/>
    <lineage>
        <taxon>Eukaryota</taxon>
        <taxon>Metazoa</taxon>
        <taxon>Chordata</taxon>
        <taxon>Craniata</taxon>
        <taxon>Vertebrata</taxon>
        <taxon>Euteleostomi</taxon>
        <taxon>Actinopterygii</taxon>
        <taxon>Neopterygii</taxon>
        <taxon>Teleostei</taxon>
        <taxon>Neoteleostei</taxon>
        <taxon>Acanthomorphata</taxon>
        <taxon>Carangaria</taxon>
        <taxon>Pleuronectiformes</taxon>
        <taxon>Pleuronectoidei</taxon>
        <taxon>Scophthalmidae</taxon>
        <taxon>Scophthalmus</taxon>
    </lineage>
</organism>
<evidence type="ECO:0000256" key="23">
    <source>
        <dbReference type="ARBA" id="ARBA00048672"/>
    </source>
</evidence>
<evidence type="ECO:0000256" key="25">
    <source>
        <dbReference type="PIRNR" id="PIRNR000437"/>
    </source>
</evidence>
<dbReference type="PIRSF" id="PIRSF500064">
    <property type="entry name" value="GPAT"/>
    <property type="match status" value="1"/>
</dbReference>
<reference evidence="28" key="1">
    <citation type="submission" date="2023-05" db="EMBL/GenBank/DDBJ databases">
        <title>High-quality long-read genome of Scophthalmus maximus.</title>
        <authorList>
            <person name="Lien S."/>
            <person name="Martinez P."/>
        </authorList>
    </citation>
    <scope>NUCLEOTIDE SEQUENCE [LARGE SCALE GENOMIC DNA]</scope>
</reference>
<feature type="region of interest" description="Disordered" evidence="26">
    <location>
        <begin position="621"/>
        <end position="650"/>
    </location>
</feature>
<dbReference type="GO" id="GO:0005741">
    <property type="term" value="C:mitochondrial outer membrane"/>
    <property type="evidence" value="ECO:0007669"/>
    <property type="project" value="UniProtKB-SubCell"/>
</dbReference>
<name>A0A8D3CL98_SCOMX</name>
<dbReference type="GO" id="GO:0006072">
    <property type="term" value="P:glycerol-3-phosphate metabolic process"/>
    <property type="evidence" value="ECO:0007669"/>
    <property type="project" value="TreeGrafter"/>
</dbReference>
<dbReference type="PANTHER" id="PTHR12563:SF16">
    <property type="entry name" value="GLYCEROL-3-PHOSPHATE ACYLTRANSFERASE 1, MITOCHONDRIAL"/>
    <property type="match status" value="1"/>
</dbReference>
<comment type="catalytic activity">
    <reaction evidence="18">
        <text>dodecanoyl-CoA + sn-glycerol 3-phosphate = 1-dodecanoyl-sn-glycerol 3-phosphate + CoA</text>
        <dbReference type="Rhea" id="RHEA:35727"/>
        <dbReference type="ChEBI" id="CHEBI:57287"/>
        <dbReference type="ChEBI" id="CHEBI:57375"/>
        <dbReference type="ChEBI" id="CHEBI:57597"/>
        <dbReference type="ChEBI" id="CHEBI:72682"/>
    </reaction>
    <physiologicalReaction direction="left-to-right" evidence="18">
        <dbReference type="Rhea" id="RHEA:35728"/>
    </physiologicalReaction>
</comment>
<evidence type="ECO:0000256" key="5">
    <source>
        <dbReference type="ARBA" id="ARBA00013113"/>
    </source>
</evidence>
<protein>
    <recommendedName>
        <fullName evidence="6 25">Glycerol-3-phosphate acyltransferase 1, mitochondrial</fullName>
        <ecNumber evidence="5 25">2.3.1.15</ecNumber>
    </recommendedName>
</protein>
<comment type="function">
    <text evidence="24">Mitochondrial membrane protein that catalyzes the essential first step of biosynthesis of glycerolipids such as triglycerides, phosphatidic acids and lysophosphatidic acids. Esterifies acyl-group from acyl-coenzyme A (acyl-CoA) to the sn-1 position of glycerol-3-phosphate, to produce lysophosphatidic acid. Has a narrow hydrophobic binding cleft that selects for a linear acyl chain. Catalytic activity is higher for substrates with a 16-carbon acyl chain.</text>
</comment>
<dbReference type="GO" id="GO:0005886">
    <property type="term" value="C:plasma membrane"/>
    <property type="evidence" value="ECO:0007669"/>
    <property type="project" value="InterPro"/>
</dbReference>
<evidence type="ECO:0000256" key="12">
    <source>
        <dbReference type="ARBA" id="ARBA00023098"/>
    </source>
</evidence>
<accession>A0A8D3CL98</accession>
<evidence type="ECO:0000256" key="15">
    <source>
        <dbReference type="ARBA" id="ARBA00023209"/>
    </source>
</evidence>
<evidence type="ECO:0000256" key="26">
    <source>
        <dbReference type="SAM" id="MobiDB-lite"/>
    </source>
</evidence>
<keyword evidence="10" id="KW-1000">Mitochondrion outer membrane</keyword>
<dbReference type="Proteomes" id="UP000694558">
    <property type="component" value="Chromosome 18"/>
</dbReference>
<comment type="pathway">
    <text evidence="2 25">Phospholipid metabolism; CDP-diacylglycerol biosynthesis; CDP-diacylglycerol from sn-glycerol 3-phosphate: step 1/3.</text>
</comment>
<evidence type="ECO:0000256" key="20">
    <source>
        <dbReference type="ARBA" id="ARBA00047480"/>
    </source>
</evidence>
<evidence type="ECO:0000256" key="14">
    <source>
        <dbReference type="ARBA" id="ARBA00023136"/>
    </source>
</evidence>
<dbReference type="PIRSF" id="PIRSF000437">
    <property type="entry name" value="GPAT_DHAPAT"/>
    <property type="match status" value="1"/>
</dbReference>
<evidence type="ECO:0000256" key="3">
    <source>
        <dbReference type="ARBA" id="ARBA00005189"/>
    </source>
</evidence>
<keyword evidence="8" id="KW-0597">Phosphoprotein</keyword>